<dbReference type="EMBL" id="CP025120">
    <property type="protein sequence ID" value="AUD78677.1"/>
    <property type="molecule type" value="Genomic_DNA"/>
</dbReference>
<accession>A0A2K9AB75</accession>
<dbReference type="RefSeq" id="WP_106646535.1">
    <property type="nucleotide sequence ID" value="NZ_BMGO01000002.1"/>
</dbReference>
<proteinExistence type="predicted"/>
<organism evidence="1 2">
    <name type="scientific">Kangiella profundi</name>
    <dbReference type="NCBI Taxonomy" id="1561924"/>
    <lineage>
        <taxon>Bacteria</taxon>
        <taxon>Pseudomonadati</taxon>
        <taxon>Pseudomonadota</taxon>
        <taxon>Gammaproteobacteria</taxon>
        <taxon>Kangiellales</taxon>
        <taxon>Kangiellaceae</taxon>
        <taxon>Kangiella</taxon>
    </lineage>
</organism>
<reference evidence="1 2" key="1">
    <citation type="submission" date="2017-12" db="EMBL/GenBank/DDBJ databases">
        <title>Kangiella profundi FT102 completed genome.</title>
        <authorList>
            <person name="Xu J."/>
            <person name="Wang J."/>
            <person name="Lu Y."/>
        </authorList>
    </citation>
    <scope>NUCLEOTIDE SEQUENCE [LARGE SCALE GENOMIC DNA]</scope>
    <source>
        <strain evidence="1 2">FT102</strain>
    </source>
</reference>
<dbReference type="OrthoDB" id="6192998at2"/>
<keyword evidence="2" id="KW-1185">Reference proteome</keyword>
<dbReference type="Proteomes" id="UP000232693">
    <property type="component" value="Chromosome"/>
</dbReference>
<protein>
    <submittedName>
        <fullName evidence="1">Uncharacterized protein</fullName>
    </submittedName>
</protein>
<dbReference type="KEGG" id="kpd:CW740_05190"/>
<evidence type="ECO:0000313" key="1">
    <source>
        <dbReference type="EMBL" id="AUD78677.1"/>
    </source>
</evidence>
<gene>
    <name evidence="1" type="ORF">CW740_05190</name>
</gene>
<sequence>MKVWQKSLISTIVLSVFLLLAMGSEPYHTDTTDMRIVPIQQGTVAEGIRIVAEDGSFELKGGERFTSPFQNNIWTGYCRRFSNNTLLTQAQDALSCGAKKVRIYIGDRQTPLYGVLMLNSSVGSAYGAASRSYLIRLEDDKIRHAQAGNTSVSYELVKYKRTGYWDDGRRTSSEATQYTWVLWYSSYPF</sequence>
<dbReference type="AlphaFoldDB" id="A0A2K9AB75"/>
<evidence type="ECO:0000313" key="2">
    <source>
        <dbReference type="Proteomes" id="UP000232693"/>
    </source>
</evidence>
<name>A0A2K9AB75_9GAMM</name>